<dbReference type="EMBL" id="CM043800">
    <property type="protein sequence ID" value="KAI4811373.1"/>
    <property type="molecule type" value="Genomic_DNA"/>
</dbReference>
<organism evidence="1 2">
    <name type="scientific">Chaenocephalus aceratus</name>
    <name type="common">Blackfin icefish</name>
    <name type="synonym">Chaenichthys aceratus</name>
    <dbReference type="NCBI Taxonomy" id="36190"/>
    <lineage>
        <taxon>Eukaryota</taxon>
        <taxon>Metazoa</taxon>
        <taxon>Chordata</taxon>
        <taxon>Craniata</taxon>
        <taxon>Vertebrata</taxon>
        <taxon>Euteleostomi</taxon>
        <taxon>Actinopterygii</taxon>
        <taxon>Neopterygii</taxon>
        <taxon>Teleostei</taxon>
        <taxon>Neoteleostei</taxon>
        <taxon>Acanthomorphata</taxon>
        <taxon>Eupercaria</taxon>
        <taxon>Perciformes</taxon>
        <taxon>Notothenioidei</taxon>
        <taxon>Channichthyidae</taxon>
        <taxon>Chaenocephalus</taxon>
    </lineage>
</organism>
<accession>A0ACB9WDJ3</accession>
<keyword evidence="2" id="KW-1185">Reference proteome</keyword>
<comment type="caution">
    <text evidence="1">The sequence shown here is derived from an EMBL/GenBank/DDBJ whole genome shotgun (WGS) entry which is preliminary data.</text>
</comment>
<protein>
    <submittedName>
        <fullName evidence="1">Uncharacterized protein</fullName>
    </submittedName>
</protein>
<evidence type="ECO:0000313" key="1">
    <source>
        <dbReference type="EMBL" id="KAI4811373.1"/>
    </source>
</evidence>
<evidence type="ECO:0000313" key="2">
    <source>
        <dbReference type="Proteomes" id="UP001057452"/>
    </source>
</evidence>
<gene>
    <name evidence="1" type="ORF">KUCAC02_014283</name>
</gene>
<feature type="non-terminal residue" evidence="1">
    <location>
        <position position="108"/>
    </location>
</feature>
<sequence>SSDELKELVKFWVGWEAPSSTLTVEGIYGCPQCCLLLMAQQMACLRNSDPMVWIIRQATVLPVKMREEHELIETQPVIRTKKTNKTRKDKMRHILDFIPFTHLIWMEN</sequence>
<name>A0ACB9WDJ3_CHAAC</name>
<feature type="non-terminal residue" evidence="1">
    <location>
        <position position="1"/>
    </location>
</feature>
<reference evidence="1" key="1">
    <citation type="submission" date="2022-05" db="EMBL/GenBank/DDBJ databases">
        <title>Chromosome-level genome of Chaenocephalus aceratus.</title>
        <authorList>
            <person name="Park H."/>
        </authorList>
    </citation>
    <scope>NUCLEOTIDE SEQUENCE</scope>
    <source>
        <strain evidence="1">KU_202001</strain>
    </source>
</reference>
<proteinExistence type="predicted"/>
<dbReference type="Proteomes" id="UP001057452">
    <property type="component" value="Chromosome 16"/>
</dbReference>